<organism evidence="2 3">
    <name type="scientific">Pleuronectes platessa</name>
    <name type="common">European plaice</name>
    <dbReference type="NCBI Taxonomy" id="8262"/>
    <lineage>
        <taxon>Eukaryota</taxon>
        <taxon>Metazoa</taxon>
        <taxon>Chordata</taxon>
        <taxon>Craniata</taxon>
        <taxon>Vertebrata</taxon>
        <taxon>Euteleostomi</taxon>
        <taxon>Actinopterygii</taxon>
        <taxon>Neopterygii</taxon>
        <taxon>Teleostei</taxon>
        <taxon>Neoteleostei</taxon>
        <taxon>Acanthomorphata</taxon>
        <taxon>Carangaria</taxon>
        <taxon>Pleuronectiformes</taxon>
        <taxon>Pleuronectoidei</taxon>
        <taxon>Pleuronectidae</taxon>
        <taxon>Pleuronectes</taxon>
    </lineage>
</organism>
<gene>
    <name evidence="2" type="ORF">PLEPLA_LOCUS23774</name>
</gene>
<proteinExistence type="predicted"/>
<reference evidence="2" key="1">
    <citation type="submission" date="2020-03" db="EMBL/GenBank/DDBJ databases">
        <authorList>
            <person name="Weist P."/>
        </authorList>
    </citation>
    <scope>NUCLEOTIDE SEQUENCE</scope>
</reference>
<feature type="region of interest" description="Disordered" evidence="1">
    <location>
        <begin position="1"/>
        <end position="55"/>
    </location>
</feature>
<dbReference type="AlphaFoldDB" id="A0A9N7YRV9"/>
<name>A0A9N7YRV9_PLEPL</name>
<protein>
    <submittedName>
        <fullName evidence="2">Uncharacterized protein</fullName>
    </submittedName>
</protein>
<evidence type="ECO:0000313" key="3">
    <source>
        <dbReference type="Proteomes" id="UP001153269"/>
    </source>
</evidence>
<feature type="compositionally biased region" description="Basic and acidic residues" evidence="1">
    <location>
        <begin position="1"/>
        <end position="18"/>
    </location>
</feature>
<comment type="caution">
    <text evidence="2">The sequence shown here is derived from an EMBL/GenBank/DDBJ whole genome shotgun (WGS) entry which is preliminary data.</text>
</comment>
<sequence length="173" mass="18728">MKKYSEGESEGSEKKMQWNEDGQIEGWNEKAREEERDADCVSASNGMTSSPLTLPPSSFSSSVTAPFLSPPKSLPAQKLRSPLCCECLSSLTLCSSLFDNRHCYPHLPLPIFLSLPAVPLLRLMNDLAGGGSCGCGEPVRLGEMGSEPSSESWVYPGVSFRLEVLSNPPTEEA</sequence>
<evidence type="ECO:0000256" key="1">
    <source>
        <dbReference type="SAM" id="MobiDB-lite"/>
    </source>
</evidence>
<feature type="compositionally biased region" description="Basic and acidic residues" evidence="1">
    <location>
        <begin position="27"/>
        <end position="39"/>
    </location>
</feature>
<evidence type="ECO:0000313" key="2">
    <source>
        <dbReference type="EMBL" id="CAB1435723.1"/>
    </source>
</evidence>
<dbReference type="EMBL" id="CADEAL010001802">
    <property type="protein sequence ID" value="CAB1435723.1"/>
    <property type="molecule type" value="Genomic_DNA"/>
</dbReference>
<keyword evidence="3" id="KW-1185">Reference proteome</keyword>
<accession>A0A9N7YRV9</accession>
<dbReference type="Proteomes" id="UP001153269">
    <property type="component" value="Unassembled WGS sequence"/>
</dbReference>